<dbReference type="EMBL" id="JAGMWT010000011">
    <property type="protein sequence ID" value="KAH7119946.1"/>
    <property type="molecule type" value="Genomic_DNA"/>
</dbReference>
<dbReference type="Proteomes" id="UP000700596">
    <property type="component" value="Unassembled WGS sequence"/>
</dbReference>
<accession>A0A9P9DIS5</accession>
<dbReference type="PROSITE" id="PS50948">
    <property type="entry name" value="PAN"/>
    <property type="match status" value="1"/>
</dbReference>
<feature type="signal peptide" evidence="2">
    <location>
        <begin position="1"/>
        <end position="17"/>
    </location>
</feature>
<dbReference type="AlphaFoldDB" id="A0A9P9DIS5"/>
<dbReference type="Pfam" id="PF00024">
    <property type="entry name" value="PAN_1"/>
    <property type="match status" value="1"/>
</dbReference>
<feature type="chain" id="PRO_5040241325" description="Apple domain-containing protein" evidence="2">
    <location>
        <begin position="18"/>
        <end position="345"/>
    </location>
</feature>
<dbReference type="OrthoDB" id="3556996at2759"/>
<comment type="caution">
    <text evidence="4">The sequence shown here is derived from an EMBL/GenBank/DDBJ whole genome shotgun (WGS) entry which is preliminary data.</text>
</comment>
<feature type="domain" description="Apple" evidence="3">
    <location>
        <begin position="202"/>
        <end position="274"/>
    </location>
</feature>
<feature type="compositionally biased region" description="Low complexity" evidence="1">
    <location>
        <begin position="115"/>
        <end position="145"/>
    </location>
</feature>
<name>A0A9P9DIS5_9PLEO</name>
<dbReference type="InterPro" id="IPR003609">
    <property type="entry name" value="Pan_app"/>
</dbReference>
<protein>
    <recommendedName>
        <fullName evidence="3">Apple domain-containing protein</fullName>
    </recommendedName>
</protein>
<evidence type="ECO:0000256" key="1">
    <source>
        <dbReference type="SAM" id="MobiDB-lite"/>
    </source>
</evidence>
<evidence type="ECO:0000256" key="2">
    <source>
        <dbReference type="SAM" id="SignalP"/>
    </source>
</evidence>
<keyword evidence="2" id="KW-0732">Signal</keyword>
<evidence type="ECO:0000259" key="3">
    <source>
        <dbReference type="PROSITE" id="PS50948"/>
    </source>
</evidence>
<evidence type="ECO:0000313" key="5">
    <source>
        <dbReference type="Proteomes" id="UP000700596"/>
    </source>
</evidence>
<reference evidence="4" key="1">
    <citation type="journal article" date="2021" name="Nat. Commun.">
        <title>Genetic determinants of endophytism in the Arabidopsis root mycobiome.</title>
        <authorList>
            <person name="Mesny F."/>
            <person name="Miyauchi S."/>
            <person name="Thiergart T."/>
            <person name="Pickel B."/>
            <person name="Atanasova L."/>
            <person name="Karlsson M."/>
            <person name="Huettel B."/>
            <person name="Barry K.W."/>
            <person name="Haridas S."/>
            <person name="Chen C."/>
            <person name="Bauer D."/>
            <person name="Andreopoulos W."/>
            <person name="Pangilinan J."/>
            <person name="LaButti K."/>
            <person name="Riley R."/>
            <person name="Lipzen A."/>
            <person name="Clum A."/>
            <person name="Drula E."/>
            <person name="Henrissat B."/>
            <person name="Kohler A."/>
            <person name="Grigoriev I.V."/>
            <person name="Martin F.M."/>
            <person name="Hacquard S."/>
        </authorList>
    </citation>
    <scope>NUCLEOTIDE SEQUENCE</scope>
    <source>
        <strain evidence="4">MPI-CAGE-CH-0243</strain>
    </source>
</reference>
<feature type="compositionally biased region" description="Pro residues" evidence="1">
    <location>
        <begin position="146"/>
        <end position="163"/>
    </location>
</feature>
<feature type="compositionally biased region" description="Low complexity" evidence="1">
    <location>
        <begin position="164"/>
        <end position="194"/>
    </location>
</feature>
<keyword evidence="5" id="KW-1185">Reference proteome</keyword>
<gene>
    <name evidence="4" type="ORF">B0J11DRAFT_72674</name>
</gene>
<proteinExistence type="predicted"/>
<sequence length="345" mass="35879">MKATIVVAAALAASASGAVIEARQRTRQPEYPTVPDGIASPIRARAPQWISIGPPQASVTFFPNDPVDRVSQCGLDAFIGHTSEALLFCSSILKGGTATLTQTYTSRETTTTKTTIYTTLYPPSKSSTVRPPTSTPKPSSSVRPPTSSPPPKPSSTSTPPPKPSSTSTPRPPSSSSVRPSSSSVRPSTVITSSPTPTPTAGCGIVGYVKTTAAYFFDSSGTKNNWSACSAACKADTKCKSFGYGEANCMLFDVAAADNTNYNPMSPYTFYDSTCPVELPVRKRQVNISLGIPGGAGGISSACSCLITSGPGGTTKTTTVTVTSVRVTRTETITRTVSLLPEDLVV</sequence>
<evidence type="ECO:0000313" key="4">
    <source>
        <dbReference type="EMBL" id="KAH7119946.1"/>
    </source>
</evidence>
<feature type="region of interest" description="Disordered" evidence="1">
    <location>
        <begin position="115"/>
        <end position="196"/>
    </location>
</feature>
<organism evidence="4 5">
    <name type="scientific">Dendryphion nanum</name>
    <dbReference type="NCBI Taxonomy" id="256645"/>
    <lineage>
        <taxon>Eukaryota</taxon>
        <taxon>Fungi</taxon>
        <taxon>Dikarya</taxon>
        <taxon>Ascomycota</taxon>
        <taxon>Pezizomycotina</taxon>
        <taxon>Dothideomycetes</taxon>
        <taxon>Pleosporomycetidae</taxon>
        <taxon>Pleosporales</taxon>
        <taxon>Torulaceae</taxon>
        <taxon>Dendryphion</taxon>
    </lineage>
</organism>